<keyword evidence="1" id="KW-1133">Transmembrane helix</keyword>
<feature type="transmembrane region" description="Helical" evidence="1">
    <location>
        <begin position="199"/>
        <end position="216"/>
    </location>
</feature>
<proteinExistence type="predicted"/>
<evidence type="ECO:0008006" key="4">
    <source>
        <dbReference type="Google" id="ProtNLM"/>
    </source>
</evidence>
<evidence type="ECO:0000313" key="2">
    <source>
        <dbReference type="EMBL" id="EJZ65176.1"/>
    </source>
</evidence>
<feature type="transmembrane region" description="Helical" evidence="1">
    <location>
        <begin position="268"/>
        <end position="288"/>
    </location>
</feature>
<feature type="transmembrane region" description="Helical" evidence="1">
    <location>
        <begin position="149"/>
        <end position="167"/>
    </location>
</feature>
<dbReference type="OrthoDB" id="1100888at2"/>
<name>K0X409_9BACT</name>
<organism evidence="2 3">
    <name type="scientific">Barnesiella intestinihominis YIT 11860</name>
    <dbReference type="NCBI Taxonomy" id="742726"/>
    <lineage>
        <taxon>Bacteria</taxon>
        <taxon>Pseudomonadati</taxon>
        <taxon>Bacteroidota</taxon>
        <taxon>Bacteroidia</taxon>
        <taxon>Bacteroidales</taxon>
        <taxon>Barnesiellaceae</taxon>
        <taxon>Barnesiella</taxon>
    </lineage>
</organism>
<dbReference type="Proteomes" id="UP000006044">
    <property type="component" value="Unassembled WGS sequence"/>
</dbReference>
<feature type="transmembrane region" description="Helical" evidence="1">
    <location>
        <begin position="59"/>
        <end position="78"/>
    </location>
</feature>
<keyword evidence="3" id="KW-1185">Reference proteome</keyword>
<reference evidence="2 3" key="1">
    <citation type="submission" date="2012-08" db="EMBL/GenBank/DDBJ databases">
        <title>The Genome Sequence of Barnesiella intestinihominis YIT 11860.</title>
        <authorList>
            <consortium name="The Broad Institute Genome Sequencing Platform"/>
            <person name="Earl A."/>
            <person name="Ward D."/>
            <person name="Feldgarden M."/>
            <person name="Gevers D."/>
            <person name="Morotomi M."/>
            <person name="Walker B."/>
            <person name="Young S.K."/>
            <person name="Zeng Q."/>
            <person name="Gargeya S."/>
            <person name="Fitzgerald M."/>
            <person name="Haas B."/>
            <person name="Abouelleil A."/>
            <person name="Alvarado L."/>
            <person name="Arachchi H.M."/>
            <person name="Berlin A.M."/>
            <person name="Chapman S.B."/>
            <person name="Goldberg J."/>
            <person name="Griggs A."/>
            <person name="Gujja S."/>
            <person name="Hansen M."/>
            <person name="Howarth C."/>
            <person name="Imamovic A."/>
            <person name="Larimer J."/>
            <person name="McCowen C."/>
            <person name="Montmayeur A."/>
            <person name="Murphy C."/>
            <person name="Neiman D."/>
            <person name="Pearson M."/>
            <person name="Priest M."/>
            <person name="Roberts A."/>
            <person name="Saif S."/>
            <person name="Shea T."/>
            <person name="Sisk P."/>
            <person name="Sykes S."/>
            <person name="Wortman J."/>
            <person name="Nusbaum C."/>
            <person name="Birren B."/>
        </authorList>
    </citation>
    <scope>NUCLEOTIDE SEQUENCE [LARGE SCALE GENOMIC DNA]</scope>
    <source>
        <strain evidence="2 3">YIT 11860</strain>
    </source>
</reference>
<keyword evidence="1" id="KW-0472">Membrane</keyword>
<evidence type="ECO:0000313" key="3">
    <source>
        <dbReference type="Proteomes" id="UP000006044"/>
    </source>
</evidence>
<protein>
    <recommendedName>
        <fullName evidence="4">Glycosyltransferase RgtA/B/C/D-like domain-containing protein</fullName>
    </recommendedName>
</protein>
<dbReference type="AlphaFoldDB" id="K0X409"/>
<evidence type="ECO:0000256" key="1">
    <source>
        <dbReference type="SAM" id="Phobius"/>
    </source>
</evidence>
<feature type="transmembrane region" description="Helical" evidence="1">
    <location>
        <begin position="7"/>
        <end position="25"/>
    </location>
</feature>
<dbReference type="EMBL" id="ADLE01000007">
    <property type="protein sequence ID" value="EJZ65176.1"/>
    <property type="molecule type" value="Genomic_DNA"/>
</dbReference>
<feature type="transmembrane region" description="Helical" evidence="1">
    <location>
        <begin position="365"/>
        <end position="385"/>
    </location>
</feature>
<keyword evidence="1" id="KW-0812">Transmembrane</keyword>
<feature type="transmembrane region" description="Helical" evidence="1">
    <location>
        <begin position="228"/>
        <end position="256"/>
    </location>
</feature>
<feature type="transmembrane region" description="Helical" evidence="1">
    <location>
        <begin position="444"/>
        <end position="466"/>
    </location>
</feature>
<feature type="transmembrane region" description="Helical" evidence="1">
    <location>
        <begin position="414"/>
        <end position="432"/>
    </location>
</feature>
<dbReference type="HOGENOM" id="CLU_035112_0_0_10"/>
<gene>
    <name evidence="2" type="ORF">HMPREF9448_00907</name>
</gene>
<accession>K0X409</accession>
<dbReference type="eggNOG" id="ENOG502Z9AR">
    <property type="taxonomic scope" value="Bacteria"/>
</dbReference>
<sequence>MESFARLLIAIPLVSYVLAVLSLWVGLQINSFIFPIAVCISVLWECSDKRIRGCVRWTTIVAVLVVLSVTLGLSACIYDRSFDGQWYHACTIRELVNGWNPIYSSACNPSLIDGYTVLWVEHYPRGIETIAATIVACMGNLDAGKVLNLWFVFSSIVYIYLFLCYCLPTMNKYLRIWIALVVALNPVVINQMCTYYIDWTLYTLLVIFLINMYLFFVKGIQRALHIDLLLLFFIPTIKFNIFFWIVLWGGICFFALLRKSRYKHSFRLTAVCAVVVLSGIGVGAYNPYLTNWKEHGSPVYPLSGNGKVDIMDCQVLPAIRGKSNAEAALISVASNPSDDMLSEDIHVFGISKIDILSSVASDVRIGGFGIFFFEAILLSIVLFVCTGHIRRIRWYLSVLVGLLVSLVILPSGWWARYVAFFYLFPFVMLFYAERFGLKTRFSRGLHILILSLLSADIFICLSGLVVKNIVYKETIDYVLEKMESSPGEAKLYTRNYSFLDKLERRSIPYKLFPDTEMKDKLDIPCPIYMNRTDFDFETDQPWILSLRPSFQLKWSDNNRYEGQDE</sequence>
<comment type="caution">
    <text evidence="2">The sequence shown here is derived from an EMBL/GenBank/DDBJ whole genome shotgun (WGS) entry which is preliminary data.</text>
</comment>
<feature type="transmembrane region" description="Helical" evidence="1">
    <location>
        <begin position="392"/>
        <end position="408"/>
    </location>
</feature>